<dbReference type="SUPFAM" id="SSF82171">
    <property type="entry name" value="DPP6 N-terminal domain-like"/>
    <property type="match status" value="1"/>
</dbReference>
<protein>
    <recommendedName>
        <fullName evidence="4">Peptidase M1 membrane alanine aminopeptidase domain-containing protein</fullName>
    </recommendedName>
</protein>
<evidence type="ECO:0000313" key="3">
    <source>
        <dbReference type="Proteomes" id="UP001207742"/>
    </source>
</evidence>
<dbReference type="RefSeq" id="WP_264732823.1">
    <property type="nucleotide sequence ID" value="NZ_JAPDNR010000001.1"/>
</dbReference>
<sequence>MRFILATALLLFFPFSFLLAQQFGGNPPSLKWQQINTDSVRVIFPRGMSQQGERVANIVDYLNRYTRASIGNQQRKVSIVLQNQTMESNGYVQLGPFRSEFYLAPAPASQDLGSLNWVEQLSLHEYRHVLQNNNFRQGISKVASYVFGELGQAAVTNIAVPNWFWEGDAVVMETALSPQGRGRLPAFFDGFRGLTLAGKDYSFMKIRNGSYRDFVPNHYPLGYLLNTYGRNHYGQTFWKDVTSDAVRYKGLFYPFSRSLKKRTGKNITAFYTATLEEYASAWKDYAARKDTTAAVPLLSVAKPVTNYKYVYAAGNNEWVVLKDAYNKIPGIFLLDAAGKEKLLVRPGLVYDDFFSYKNGRIVWAAARFDVRWGWKDFSVIRVWDNATGRTKTVAARGKYFSPDISANGQQVIAAAITPDMQYSLQLINTATGTVTKKLPNPENWYYTYPRFTAGDEAVISAVRNVKGEMALVQQSLSDGTATLLTPFSYTVIGIPAVSGDTIYFTAGGKDVNNVYALTLSDKKTYAITDRGNSALHMALDADKDSLVFSEFTAKGYKLYHAPVQATAWKQVTLDKQVQSAWIQPEFAEGGSILDKVTHDSLPVKKYPLFTRPFNFHSWVPSFADPNYSISLRGENVLNTTSTSIGYTYNRNEGYSRLGGDFTFGGWFPYLTTGVDYTINRNALTRSGARVYWNEATWYAGFSVPLNLSSGLYSRSITLGSKFNLLQDYFQDPRYRDNRFQYLSNRLIFNNQRARAKQHINTHFGQYLVLQYNHSLGDLYAEQLYARLDQYLPGLWPNHSLVLQGAYQERDKVFNYSFSDNFVYARGYNTPFYNRIYKLGANYHLPLFYPDWGFAQILYFSRIRTNLFYDYSQAYDFRVDANTRFTSAGAELYFDTRIGNTIPFTWGVRFSHLLDKDPVDNAQNRVEFMLPIQQLFKY</sequence>
<accession>A0ABT3IPW0</accession>
<proteinExistence type="predicted"/>
<reference evidence="2 3" key="1">
    <citation type="submission" date="2022-10" db="EMBL/GenBank/DDBJ databases">
        <title>Chitinophaga nivalis PC15 sp. nov., isolated from Pyeongchang county, South Korea.</title>
        <authorList>
            <person name="Trinh H.N."/>
        </authorList>
    </citation>
    <scope>NUCLEOTIDE SEQUENCE [LARGE SCALE GENOMIC DNA]</scope>
    <source>
        <strain evidence="2 3">PC14</strain>
    </source>
</reference>
<gene>
    <name evidence="2" type="ORF">OL497_19040</name>
</gene>
<dbReference type="Gene3D" id="2.120.10.30">
    <property type="entry name" value="TolB, C-terminal domain"/>
    <property type="match status" value="1"/>
</dbReference>
<dbReference type="EMBL" id="JAPDNS010000002">
    <property type="protein sequence ID" value="MCW3486007.1"/>
    <property type="molecule type" value="Genomic_DNA"/>
</dbReference>
<organism evidence="2 3">
    <name type="scientific">Chitinophaga nivalis</name>
    <dbReference type="NCBI Taxonomy" id="2991709"/>
    <lineage>
        <taxon>Bacteria</taxon>
        <taxon>Pseudomonadati</taxon>
        <taxon>Bacteroidota</taxon>
        <taxon>Chitinophagia</taxon>
        <taxon>Chitinophagales</taxon>
        <taxon>Chitinophagaceae</taxon>
        <taxon>Chitinophaga</taxon>
    </lineage>
</organism>
<feature type="chain" id="PRO_5046036846" description="Peptidase M1 membrane alanine aminopeptidase domain-containing protein" evidence="1">
    <location>
        <begin position="21"/>
        <end position="937"/>
    </location>
</feature>
<keyword evidence="1" id="KW-0732">Signal</keyword>
<evidence type="ECO:0000313" key="2">
    <source>
        <dbReference type="EMBL" id="MCW3486007.1"/>
    </source>
</evidence>
<feature type="signal peptide" evidence="1">
    <location>
        <begin position="1"/>
        <end position="20"/>
    </location>
</feature>
<dbReference type="InterPro" id="IPR011042">
    <property type="entry name" value="6-blade_b-propeller_TolB-like"/>
</dbReference>
<evidence type="ECO:0000256" key="1">
    <source>
        <dbReference type="SAM" id="SignalP"/>
    </source>
</evidence>
<keyword evidence="3" id="KW-1185">Reference proteome</keyword>
<comment type="caution">
    <text evidence="2">The sequence shown here is derived from an EMBL/GenBank/DDBJ whole genome shotgun (WGS) entry which is preliminary data.</text>
</comment>
<dbReference type="Proteomes" id="UP001207742">
    <property type="component" value="Unassembled WGS sequence"/>
</dbReference>
<name>A0ABT3IPW0_9BACT</name>
<evidence type="ECO:0008006" key="4">
    <source>
        <dbReference type="Google" id="ProtNLM"/>
    </source>
</evidence>